<protein>
    <submittedName>
        <fullName evidence="1">Uncharacterized protein</fullName>
    </submittedName>
</protein>
<dbReference type="EMBL" id="QLLG01000001">
    <property type="protein sequence ID" value="RMX70469.1"/>
    <property type="molecule type" value="Genomic_DNA"/>
</dbReference>
<keyword evidence="2" id="KW-1185">Reference proteome</keyword>
<proteinExistence type="predicted"/>
<evidence type="ECO:0000313" key="1">
    <source>
        <dbReference type="EMBL" id="RMX70469.1"/>
    </source>
</evidence>
<gene>
    <name evidence="1" type="ORF">DD238_000361</name>
</gene>
<organism evidence="1 2">
    <name type="scientific">Peronospora effusa</name>
    <dbReference type="NCBI Taxonomy" id="542832"/>
    <lineage>
        <taxon>Eukaryota</taxon>
        <taxon>Sar</taxon>
        <taxon>Stramenopiles</taxon>
        <taxon>Oomycota</taxon>
        <taxon>Peronosporomycetes</taxon>
        <taxon>Peronosporales</taxon>
        <taxon>Peronosporaceae</taxon>
        <taxon>Peronospora</taxon>
    </lineage>
</organism>
<reference evidence="1 2" key="1">
    <citation type="submission" date="2018-06" db="EMBL/GenBank/DDBJ databases">
        <title>Comparative genomics of downy mildews reveals potential adaptations to biotrophy.</title>
        <authorList>
            <person name="Fletcher K."/>
            <person name="Klosterman S.J."/>
            <person name="Derevnina L."/>
            <person name="Martin F."/>
            <person name="Koike S."/>
            <person name="Reyes Chin-Wo S."/>
            <person name="Mou B."/>
            <person name="Michelmore R."/>
        </authorList>
    </citation>
    <scope>NUCLEOTIDE SEQUENCE [LARGE SCALE GENOMIC DNA]</scope>
    <source>
        <strain evidence="1 2">R14</strain>
    </source>
</reference>
<dbReference type="Proteomes" id="UP000282087">
    <property type="component" value="Unassembled WGS sequence"/>
</dbReference>
<dbReference type="STRING" id="542832.A0A3M6VUI9"/>
<accession>A0A3M6VUI9</accession>
<evidence type="ECO:0000313" key="2">
    <source>
        <dbReference type="Proteomes" id="UP000282087"/>
    </source>
</evidence>
<name>A0A3M6VUI9_9STRA</name>
<comment type="caution">
    <text evidence="1">The sequence shown here is derived from an EMBL/GenBank/DDBJ whole genome shotgun (WGS) entry which is preliminary data.</text>
</comment>
<dbReference type="AlphaFoldDB" id="A0A3M6VUI9"/>
<sequence length="69" mass="7859">MENAACNLKTRKAREELPLLQSYSQSSETDIESRFLPKAEIESNVHPVIKTGVRELFSLAYPVTLTYML</sequence>